<evidence type="ECO:0000313" key="2">
    <source>
        <dbReference type="Proteomes" id="UP000215914"/>
    </source>
</evidence>
<organism evidence="1 2">
    <name type="scientific">Helianthus annuus</name>
    <name type="common">Common sunflower</name>
    <dbReference type="NCBI Taxonomy" id="4232"/>
    <lineage>
        <taxon>Eukaryota</taxon>
        <taxon>Viridiplantae</taxon>
        <taxon>Streptophyta</taxon>
        <taxon>Embryophyta</taxon>
        <taxon>Tracheophyta</taxon>
        <taxon>Spermatophyta</taxon>
        <taxon>Magnoliopsida</taxon>
        <taxon>eudicotyledons</taxon>
        <taxon>Gunneridae</taxon>
        <taxon>Pentapetalae</taxon>
        <taxon>asterids</taxon>
        <taxon>campanulids</taxon>
        <taxon>Asterales</taxon>
        <taxon>Asteraceae</taxon>
        <taxon>Asteroideae</taxon>
        <taxon>Heliantheae alliance</taxon>
        <taxon>Heliantheae</taxon>
        <taxon>Helianthus</taxon>
    </lineage>
</organism>
<sequence length="75" mass="8497">MLYESHISFGNLTISCQCLASSTHTERCTSPEEIKVNLDTTEMFIRLKVKATNVSLITILYVKNLFRPNADPNPH</sequence>
<proteinExistence type="predicted"/>
<protein>
    <submittedName>
        <fullName evidence="1">Uncharacterized protein</fullName>
    </submittedName>
</protein>
<keyword evidence="2" id="KW-1185">Reference proteome</keyword>
<reference evidence="1" key="1">
    <citation type="journal article" date="2017" name="Nature">
        <title>The sunflower genome provides insights into oil metabolism, flowering and Asterid evolution.</title>
        <authorList>
            <person name="Badouin H."/>
            <person name="Gouzy J."/>
            <person name="Grassa C.J."/>
            <person name="Murat F."/>
            <person name="Staton S.E."/>
            <person name="Cottret L."/>
            <person name="Lelandais-Briere C."/>
            <person name="Owens G.L."/>
            <person name="Carrere S."/>
            <person name="Mayjonade B."/>
            <person name="Legrand L."/>
            <person name="Gill N."/>
            <person name="Kane N.C."/>
            <person name="Bowers J.E."/>
            <person name="Hubner S."/>
            <person name="Bellec A."/>
            <person name="Berard A."/>
            <person name="Berges H."/>
            <person name="Blanchet N."/>
            <person name="Boniface M.C."/>
            <person name="Brunel D."/>
            <person name="Catrice O."/>
            <person name="Chaidir N."/>
            <person name="Claudel C."/>
            <person name="Donnadieu C."/>
            <person name="Faraut T."/>
            <person name="Fievet G."/>
            <person name="Helmstetter N."/>
            <person name="King M."/>
            <person name="Knapp S.J."/>
            <person name="Lai Z."/>
            <person name="Le Paslier M.C."/>
            <person name="Lippi Y."/>
            <person name="Lorenzon L."/>
            <person name="Mandel J.R."/>
            <person name="Marage G."/>
            <person name="Marchand G."/>
            <person name="Marquand E."/>
            <person name="Bret-Mestries E."/>
            <person name="Morien E."/>
            <person name="Nambeesan S."/>
            <person name="Nguyen T."/>
            <person name="Pegot-Espagnet P."/>
            <person name="Pouilly N."/>
            <person name="Raftis F."/>
            <person name="Sallet E."/>
            <person name="Schiex T."/>
            <person name="Thomas J."/>
            <person name="Vandecasteele C."/>
            <person name="Vares D."/>
            <person name="Vear F."/>
            <person name="Vautrin S."/>
            <person name="Crespi M."/>
            <person name="Mangin B."/>
            <person name="Burke J.M."/>
            <person name="Salse J."/>
            <person name="Munos S."/>
            <person name="Vincourt P."/>
            <person name="Rieseberg L.H."/>
            <person name="Langlade N.B."/>
        </authorList>
    </citation>
    <scope>NUCLEOTIDE SEQUENCE</scope>
    <source>
        <tissue evidence="1">Leaves</tissue>
    </source>
</reference>
<reference evidence="1" key="2">
    <citation type="submission" date="2020-06" db="EMBL/GenBank/DDBJ databases">
        <title>Helianthus annuus Genome sequencing and assembly Release 2.</title>
        <authorList>
            <person name="Gouzy J."/>
            <person name="Langlade N."/>
            <person name="Munos S."/>
        </authorList>
    </citation>
    <scope>NUCLEOTIDE SEQUENCE</scope>
    <source>
        <tissue evidence="1">Leaves</tissue>
    </source>
</reference>
<evidence type="ECO:0000313" key="1">
    <source>
        <dbReference type="EMBL" id="KAF5802395.1"/>
    </source>
</evidence>
<dbReference type="Gramene" id="mRNA:HanXRQr2_Chr06g0259021">
    <property type="protein sequence ID" value="mRNA:HanXRQr2_Chr06g0259021"/>
    <property type="gene ID" value="HanXRQr2_Chr06g0259021"/>
</dbReference>
<dbReference type="AlphaFoldDB" id="A0A9K3ISU7"/>
<comment type="caution">
    <text evidence="1">The sequence shown here is derived from an EMBL/GenBank/DDBJ whole genome shotgun (WGS) entry which is preliminary data.</text>
</comment>
<dbReference type="Proteomes" id="UP000215914">
    <property type="component" value="Unassembled WGS sequence"/>
</dbReference>
<name>A0A9K3ISU7_HELAN</name>
<gene>
    <name evidence="1" type="ORF">HanXRQr2_Chr06g0259021</name>
</gene>
<accession>A0A9K3ISU7</accession>
<dbReference type="EMBL" id="MNCJ02000321">
    <property type="protein sequence ID" value="KAF5802395.1"/>
    <property type="molecule type" value="Genomic_DNA"/>
</dbReference>